<protein>
    <submittedName>
        <fullName evidence="1">DUF2521 family protein</fullName>
    </submittedName>
</protein>
<organism evidence="1 2">
    <name type="scientific">Bacillus mesophilus</name>
    <dbReference type="NCBI Taxonomy" id="1808955"/>
    <lineage>
        <taxon>Bacteria</taxon>
        <taxon>Bacillati</taxon>
        <taxon>Bacillota</taxon>
        <taxon>Bacilli</taxon>
        <taxon>Bacillales</taxon>
        <taxon>Bacillaceae</taxon>
        <taxon>Bacillus</taxon>
    </lineage>
</organism>
<gene>
    <name evidence="1" type="ORF">G4D63_19945</name>
</gene>
<dbReference type="InterPro" id="IPR019667">
    <property type="entry name" value="Uncharacterised_YbaK"/>
</dbReference>
<proteinExistence type="predicted"/>
<evidence type="ECO:0000313" key="2">
    <source>
        <dbReference type="Proteomes" id="UP000481043"/>
    </source>
</evidence>
<dbReference type="EMBL" id="JAAIWM010000012">
    <property type="protein sequence ID" value="NEY73977.1"/>
    <property type="molecule type" value="Genomic_DNA"/>
</dbReference>
<accession>A0A6M0QCL3</accession>
<dbReference type="AlphaFoldDB" id="A0A6M0QCL3"/>
<evidence type="ECO:0000313" key="1">
    <source>
        <dbReference type="EMBL" id="NEY73977.1"/>
    </source>
</evidence>
<dbReference type="Proteomes" id="UP000481043">
    <property type="component" value="Unassembled WGS sequence"/>
</dbReference>
<name>A0A6M0QCL3_9BACI</name>
<reference evidence="1 2" key="1">
    <citation type="submission" date="2020-02" db="EMBL/GenBank/DDBJ databases">
        <title>Bacillus aquiflavi sp. nov., isolated from yellow water of strong flavor Chinese baijiu in Yibin region of China.</title>
        <authorList>
            <person name="Xie J."/>
        </authorList>
    </citation>
    <scope>NUCLEOTIDE SEQUENCE [LARGE SCALE GENOMIC DNA]</scope>
    <source>
        <strain evidence="1 2">SA4</strain>
    </source>
</reference>
<dbReference type="RefSeq" id="WP_163181847.1">
    <property type="nucleotide sequence ID" value="NZ_JAAIWM010000012.1"/>
</dbReference>
<sequence>MTVITSFKEKRKEKQVKFERKLLRELTLEKLTKEVTSYFQPFFKQARFSQAIEDGSVDVAIEAYLLGASFGRVGHYGESFETIKRRCYEEEKYLIDTLYDYLQYWGNLSDNDFVSESLYLACEQYVSRWIQEGFDKGIMRYKLRLH</sequence>
<comment type="caution">
    <text evidence="1">The sequence shown here is derived from an EMBL/GenBank/DDBJ whole genome shotgun (WGS) entry which is preliminary data.</text>
</comment>
<keyword evidence="2" id="KW-1185">Reference proteome</keyword>
<dbReference type="Pfam" id="PF10730">
    <property type="entry name" value="DUF2521"/>
    <property type="match status" value="1"/>
</dbReference>